<dbReference type="InterPro" id="IPR000387">
    <property type="entry name" value="Tyr_Pase_dom"/>
</dbReference>
<dbReference type="InterPro" id="IPR016130">
    <property type="entry name" value="Tyr_Pase_AS"/>
</dbReference>
<feature type="domain" description="Tyrosine specific protein phosphatases" evidence="7">
    <location>
        <begin position="223"/>
        <end position="298"/>
    </location>
</feature>
<keyword evidence="4" id="KW-0904">Protein phosphatase</keyword>
<evidence type="ECO:0000313" key="10">
    <source>
        <dbReference type="EMBL" id="RWS05909.1"/>
    </source>
</evidence>
<dbReference type="GO" id="GO:0048666">
    <property type="term" value="P:neuron development"/>
    <property type="evidence" value="ECO:0007669"/>
    <property type="project" value="UniProtKB-ARBA"/>
</dbReference>
<sequence length="315" mass="36627">MFGHENQNPSDNKPEEQKKIDEFLRNGIKLATNRIKKEDLGKFVEENDEKIKTEYEKVPEGQYYRWNVGKRPENFPDKHRYDFSKAYDHNRVVLKVFADNATSNDYINANYIDGYDLPRRFIATQAPIPATVNDFWRMVFDADARTIVTLTRLVENNKTKCEKYWADEGTKTFGEISVTTAETENLPDLDIRHYNIERDSETREVIHFHFLGWPDTGTPTDPDALLNVIEKVRKSPTFGAVHPVVVHCSAGVGRTGTFLLLFNMIEMAEKSDEVDVYKYFAKLRTQRVNAIEALDQYRFVYSTLVKHLTRDKPDN</sequence>
<dbReference type="InterPro" id="IPR000242">
    <property type="entry name" value="PTP_cat"/>
</dbReference>
<evidence type="ECO:0000313" key="8">
    <source>
        <dbReference type="EMBL" id="RWS04228.1"/>
    </source>
</evidence>
<comment type="caution">
    <text evidence="10">The sequence shown here is derived from an EMBL/GenBank/DDBJ whole genome shotgun (WGS) entry which is preliminary data.</text>
</comment>
<name>A0A3S3RTR4_9ACAR</name>
<reference evidence="10" key="2">
    <citation type="submission" date="2018-11" db="EMBL/GenBank/DDBJ databases">
        <title>Trombidioid mite genomics.</title>
        <authorList>
            <person name="Dong X."/>
        </authorList>
    </citation>
    <scope>NUCLEOTIDE SEQUENCE</scope>
    <source>
        <strain evidence="10">UoL-WK</strain>
    </source>
</reference>
<evidence type="ECO:0000256" key="4">
    <source>
        <dbReference type="ARBA" id="ARBA00022912"/>
    </source>
</evidence>
<dbReference type="PRINTS" id="PR00700">
    <property type="entry name" value="PRTYPHPHTASE"/>
</dbReference>
<evidence type="ECO:0000259" key="7">
    <source>
        <dbReference type="PROSITE" id="PS50056"/>
    </source>
</evidence>
<dbReference type="AlphaFoldDB" id="A0A3S3RTR4"/>
<gene>
    <name evidence="10" type="ORF">B4U79_11017</name>
    <name evidence="8" type="ORF">B4U79_12047</name>
    <name evidence="9" type="ORF">B4U79_13921</name>
</gene>
<dbReference type="InterPro" id="IPR050348">
    <property type="entry name" value="Protein-Tyr_Phosphatase"/>
</dbReference>
<dbReference type="EC" id="3.1.3.48" evidence="2"/>
<dbReference type="InterPro" id="IPR029021">
    <property type="entry name" value="Prot-tyrosine_phosphatase-like"/>
</dbReference>
<keyword evidence="11" id="KW-1185">Reference proteome</keyword>
<dbReference type="SMART" id="SM00404">
    <property type="entry name" value="PTPc_motif"/>
    <property type="match status" value="1"/>
</dbReference>
<evidence type="ECO:0000256" key="1">
    <source>
        <dbReference type="ARBA" id="ARBA00009580"/>
    </source>
</evidence>
<dbReference type="FunFam" id="3.90.190.10:FF:000102">
    <property type="entry name" value="Receptor-type tyrosine-protein phosphatase"/>
    <property type="match status" value="1"/>
</dbReference>
<dbReference type="SUPFAM" id="SSF52799">
    <property type="entry name" value="(Phosphotyrosine protein) phosphatases II"/>
    <property type="match status" value="1"/>
</dbReference>
<dbReference type="CDD" id="cd00047">
    <property type="entry name" value="PTPc"/>
    <property type="match status" value="1"/>
</dbReference>
<dbReference type="PANTHER" id="PTHR19134">
    <property type="entry name" value="RECEPTOR-TYPE TYROSINE-PROTEIN PHOSPHATASE"/>
    <property type="match status" value="1"/>
</dbReference>
<dbReference type="SMART" id="SM00194">
    <property type="entry name" value="PTPc"/>
    <property type="match status" value="1"/>
</dbReference>
<dbReference type="PANTHER" id="PTHR19134:SF562">
    <property type="entry name" value="PROTEIN-TYROSINE-PHOSPHATASE"/>
    <property type="match status" value="1"/>
</dbReference>
<feature type="domain" description="Tyrosine-protein phosphatase" evidence="6">
    <location>
        <begin position="51"/>
        <end position="307"/>
    </location>
</feature>
<organism evidence="10 11">
    <name type="scientific">Dinothrombium tinctorium</name>
    <dbReference type="NCBI Taxonomy" id="1965070"/>
    <lineage>
        <taxon>Eukaryota</taxon>
        <taxon>Metazoa</taxon>
        <taxon>Ecdysozoa</taxon>
        <taxon>Arthropoda</taxon>
        <taxon>Chelicerata</taxon>
        <taxon>Arachnida</taxon>
        <taxon>Acari</taxon>
        <taxon>Acariformes</taxon>
        <taxon>Trombidiformes</taxon>
        <taxon>Prostigmata</taxon>
        <taxon>Anystina</taxon>
        <taxon>Parasitengona</taxon>
        <taxon>Trombidioidea</taxon>
        <taxon>Trombidiidae</taxon>
        <taxon>Dinothrombium</taxon>
    </lineage>
</organism>
<dbReference type="Pfam" id="PF00102">
    <property type="entry name" value="Y_phosphatase"/>
    <property type="match status" value="1"/>
</dbReference>
<evidence type="ECO:0000256" key="2">
    <source>
        <dbReference type="ARBA" id="ARBA00013064"/>
    </source>
</evidence>
<dbReference type="EMBL" id="NCKU01005720">
    <property type="protein sequence ID" value="RWS04228.1"/>
    <property type="molecule type" value="Genomic_DNA"/>
</dbReference>
<dbReference type="GO" id="GO:0004725">
    <property type="term" value="F:protein tyrosine phosphatase activity"/>
    <property type="evidence" value="ECO:0007669"/>
    <property type="project" value="UniProtKB-EC"/>
</dbReference>
<dbReference type="Proteomes" id="UP000285301">
    <property type="component" value="Unassembled WGS sequence"/>
</dbReference>
<dbReference type="STRING" id="1965070.A0A3S3RTR4"/>
<comment type="catalytic activity">
    <reaction evidence="5">
        <text>O-phospho-L-tyrosyl-[protein] + H2O = L-tyrosyl-[protein] + phosphate</text>
        <dbReference type="Rhea" id="RHEA:10684"/>
        <dbReference type="Rhea" id="RHEA-COMP:10136"/>
        <dbReference type="Rhea" id="RHEA-COMP:20101"/>
        <dbReference type="ChEBI" id="CHEBI:15377"/>
        <dbReference type="ChEBI" id="CHEBI:43474"/>
        <dbReference type="ChEBI" id="CHEBI:46858"/>
        <dbReference type="ChEBI" id="CHEBI:61978"/>
        <dbReference type="EC" id="3.1.3.48"/>
    </reaction>
</comment>
<dbReference type="PROSITE" id="PS00383">
    <property type="entry name" value="TYR_PHOSPHATASE_1"/>
    <property type="match status" value="1"/>
</dbReference>
<protein>
    <recommendedName>
        <fullName evidence="2">protein-tyrosine-phosphatase</fullName>
        <ecNumber evidence="2">3.1.3.48</ecNumber>
    </recommendedName>
</protein>
<proteinExistence type="inferred from homology"/>
<dbReference type="EMBL" id="NCKU01004452">
    <property type="protein sequence ID" value="RWS05909.1"/>
    <property type="molecule type" value="Genomic_DNA"/>
</dbReference>
<evidence type="ECO:0000313" key="9">
    <source>
        <dbReference type="EMBL" id="RWS05581.1"/>
    </source>
</evidence>
<evidence type="ECO:0000256" key="5">
    <source>
        <dbReference type="ARBA" id="ARBA00051722"/>
    </source>
</evidence>
<dbReference type="OrthoDB" id="5854685at2759"/>
<reference evidence="10 11" key="1">
    <citation type="journal article" date="2018" name="Gigascience">
        <title>Genomes of trombidid mites reveal novel predicted allergens and laterally-transferred genes associated with secondary metabolism.</title>
        <authorList>
            <person name="Dong X."/>
            <person name="Chaisiri K."/>
            <person name="Xia D."/>
            <person name="Armstrong S.D."/>
            <person name="Fang Y."/>
            <person name="Donnelly M.J."/>
            <person name="Kadowaki T."/>
            <person name="McGarry J.W."/>
            <person name="Darby A.C."/>
            <person name="Makepeace B.L."/>
        </authorList>
    </citation>
    <scope>NUCLEOTIDE SEQUENCE [LARGE SCALE GENOMIC DNA]</scope>
    <source>
        <strain evidence="10">UoL-WK</strain>
    </source>
</reference>
<evidence type="ECO:0000256" key="3">
    <source>
        <dbReference type="ARBA" id="ARBA00022801"/>
    </source>
</evidence>
<dbReference type="PROSITE" id="PS50055">
    <property type="entry name" value="TYR_PHOSPHATASE_PTP"/>
    <property type="match status" value="1"/>
</dbReference>
<dbReference type="InterPro" id="IPR003595">
    <property type="entry name" value="Tyr_Pase_cat"/>
</dbReference>
<accession>A0A3S3RTR4</accession>
<dbReference type="EMBL" id="NCKU01004689">
    <property type="protein sequence ID" value="RWS05581.1"/>
    <property type="molecule type" value="Genomic_DNA"/>
</dbReference>
<evidence type="ECO:0000259" key="6">
    <source>
        <dbReference type="PROSITE" id="PS50055"/>
    </source>
</evidence>
<comment type="similarity">
    <text evidence="1">Belongs to the protein-tyrosine phosphatase family.</text>
</comment>
<dbReference type="Gene3D" id="3.90.190.10">
    <property type="entry name" value="Protein tyrosine phosphatase superfamily"/>
    <property type="match status" value="1"/>
</dbReference>
<dbReference type="PROSITE" id="PS50056">
    <property type="entry name" value="TYR_PHOSPHATASE_2"/>
    <property type="match status" value="1"/>
</dbReference>
<evidence type="ECO:0000313" key="11">
    <source>
        <dbReference type="Proteomes" id="UP000285301"/>
    </source>
</evidence>
<keyword evidence="3" id="KW-0378">Hydrolase</keyword>